<dbReference type="AlphaFoldDB" id="A0A3Q7J9E5"/>
<dbReference type="InParanoid" id="A0A3Q7J9E5"/>
<reference evidence="2" key="2">
    <citation type="submission" date="2019-01" db="UniProtKB">
        <authorList>
            <consortium name="EnsemblPlants"/>
        </authorList>
    </citation>
    <scope>IDENTIFICATION</scope>
    <source>
        <strain evidence="2">cv. Heinz 1706</strain>
    </source>
</reference>
<dbReference type="PaxDb" id="4081-Solyc12g038900.1.1"/>
<keyword evidence="3" id="KW-1185">Reference proteome</keyword>
<dbReference type="EnsemblPlants" id="Solyc12g038900.1.1">
    <property type="protein sequence ID" value="Solyc12g038900.1.1.1"/>
    <property type="gene ID" value="Solyc12g038900.1"/>
</dbReference>
<protein>
    <recommendedName>
        <fullName evidence="1">NB-ARC domain-containing protein</fullName>
    </recommendedName>
</protein>
<reference evidence="2" key="1">
    <citation type="journal article" date="2012" name="Nature">
        <title>The tomato genome sequence provides insights into fleshy fruit evolution.</title>
        <authorList>
            <consortium name="Tomato Genome Consortium"/>
        </authorList>
    </citation>
    <scope>NUCLEOTIDE SEQUENCE [LARGE SCALE GENOMIC DNA]</scope>
    <source>
        <strain evidence="2">cv. Heinz 1706</strain>
    </source>
</reference>
<accession>A0A3Q7J9E5</accession>
<dbReference type="SUPFAM" id="SSF52540">
    <property type="entry name" value="P-loop containing nucleoside triphosphate hydrolases"/>
    <property type="match status" value="1"/>
</dbReference>
<feature type="domain" description="NB-ARC" evidence="1">
    <location>
        <begin position="37"/>
        <end position="157"/>
    </location>
</feature>
<evidence type="ECO:0000313" key="2">
    <source>
        <dbReference type="EnsemblPlants" id="Solyc12g038900.1.1.1"/>
    </source>
</evidence>
<evidence type="ECO:0000259" key="1">
    <source>
        <dbReference type="Pfam" id="PF00931"/>
    </source>
</evidence>
<dbReference type="InterPro" id="IPR002182">
    <property type="entry name" value="NB-ARC"/>
</dbReference>
<dbReference type="Gramene" id="Solyc12g038900.1.1">
    <property type="protein sequence ID" value="Solyc12g038900.1.1.1"/>
    <property type="gene ID" value="Solyc12g038900.1"/>
</dbReference>
<dbReference type="InterPro" id="IPR027417">
    <property type="entry name" value="P-loop_NTPase"/>
</dbReference>
<dbReference type="OMA" id="TYNWREL"/>
<dbReference type="PANTHER" id="PTHR19338:SF39">
    <property type="entry name" value="TOSPOVIRUS RESISTANCE PROTEIN D"/>
    <property type="match status" value="1"/>
</dbReference>
<evidence type="ECO:0000313" key="3">
    <source>
        <dbReference type="Proteomes" id="UP000004994"/>
    </source>
</evidence>
<dbReference type="GO" id="GO:0043531">
    <property type="term" value="F:ADP binding"/>
    <property type="evidence" value="ECO:0007669"/>
    <property type="project" value="InterPro"/>
</dbReference>
<name>A0A3Q7J9E5_SOLLC</name>
<dbReference type="PRINTS" id="PR00364">
    <property type="entry name" value="DISEASERSIST"/>
</dbReference>
<dbReference type="Proteomes" id="UP000004994">
    <property type="component" value="Chromosome 12"/>
</dbReference>
<dbReference type="Gene3D" id="3.40.50.300">
    <property type="entry name" value="P-loop containing nucleotide triphosphate hydrolases"/>
    <property type="match status" value="1"/>
</dbReference>
<dbReference type="Pfam" id="PF00931">
    <property type="entry name" value="NB-ARC"/>
    <property type="match status" value="1"/>
</dbReference>
<organism evidence="2">
    <name type="scientific">Solanum lycopersicum</name>
    <name type="common">Tomato</name>
    <name type="synonym">Lycopersicon esculentum</name>
    <dbReference type="NCBI Taxonomy" id="4081"/>
    <lineage>
        <taxon>Eukaryota</taxon>
        <taxon>Viridiplantae</taxon>
        <taxon>Streptophyta</taxon>
        <taxon>Embryophyta</taxon>
        <taxon>Tracheophyta</taxon>
        <taxon>Spermatophyta</taxon>
        <taxon>Magnoliopsida</taxon>
        <taxon>eudicotyledons</taxon>
        <taxon>Gunneridae</taxon>
        <taxon>Pentapetalae</taxon>
        <taxon>asterids</taxon>
        <taxon>lamiids</taxon>
        <taxon>Solanales</taxon>
        <taxon>Solanaceae</taxon>
        <taxon>Solanoideae</taxon>
        <taxon>Solaneae</taxon>
        <taxon>Solanum</taxon>
        <taxon>Solanum subgen. Lycopersicon</taxon>
    </lineage>
</organism>
<sequence length="160" mass="18699">MRLKNLPLKTFSVVESSKHLRTQDSNPVNDEDIVGFENEVEELIDYLTRGTRELYVILIVAMGGQGKTTIARKLYNNDIIVSRFDIRAWCIISQTYNWRELLQEIFSQVTCSKDEGDRDDILADMLRKNLMGKRYLIVLDEMWDCMAWDDLRLSFPDLGK</sequence>
<dbReference type="STRING" id="4081.A0A3Q7J9E5"/>
<dbReference type="PANTHER" id="PTHR19338">
    <property type="entry name" value="TRANSLOCASE OF INNER MITOCHONDRIAL MEMBRANE 13 HOMOLOG"/>
    <property type="match status" value="1"/>
</dbReference>
<proteinExistence type="predicted"/>